<evidence type="ECO:0000256" key="7">
    <source>
        <dbReference type="SAM" id="MobiDB-lite"/>
    </source>
</evidence>
<feature type="compositionally biased region" description="Polar residues" evidence="7">
    <location>
        <begin position="92"/>
        <end position="102"/>
    </location>
</feature>
<dbReference type="InterPro" id="IPR006458">
    <property type="entry name" value="Ovate_C"/>
</dbReference>
<evidence type="ECO:0000256" key="6">
    <source>
        <dbReference type="RuleBase" id="RU367028"/>
    </source>
</evidence>
<accession>A0AAE1IPC0</accession>
<evidence type="ECO:0000256" key="2">
    <source>
        <dbReference type="ARBA" id="ARBA00022491"/>
    </source>
</evidence>
<dbReference type="GO" id="GO:0005634">
    <property type="term" value="C:nucleus"/>
    <property type="evidence" value="ECO:0007669"/>
    <property type="project" value="UniProtKB-SubCell"/>
</dbReference>
<name>A0AAE1IPC0_9FABA</name>
<evidence type="ECO:0000256" key="5">
    <source>
        <dbReference type="ARBA" id="ARBA00023242"/>
    </source>
</evidence>
<sequence length="248" mass="27586">MSSSTMSEKIKKFFTYFLSKLKKSRPLIHPASSSSSSSSPIKRMLSGCKQPKTTSFAVARGSDDDAATLSDVDRFLFENFKSLFLGDDEYTTENNDSNSTDDGVSEENKIDPIPGSDRGNPDFPDLLGDCKSSGSGESIVLLAWSANQYEDFRRSMKGMVDARLRTHGMVDWGFMEELLLCYLNLNEKKLHKYVLSAYVDLINGFRESSLERAPAATATAKPRSVRTFRTGREIGKSKVAIRAVEKQD</sequence>
<dbReference type="PANTHER" id="PTHR33057">
    <property type="entry name" value="TRANSCRIPTION REPRESSOR OFP7-RELATED"/>
    <property type="match status" value="1"/>
</dbReference>
<evidence type="ECO:0000259" key="8">
    <source>
        <dbReference type="PROSITE" id="PS51754"/>
    </source>
</evidence>
<keyword evidence="3 6" id="KW-0805">Transcription regulation</keyword>
<dbReference type="AlphaFoldDB" id="A0AAE1IPC0"/>
<protein>
    <recommendedName>
        <fullName evidence="6">Transcription repressor</fullName>
    </recommendedName>
    <alternativeName>
        <fullName evidence="6">Ovate family protein</fullName>
    </alternativeName>
</protein>
<dbReference type="Pfam" id="PF04844">
    <property type="entry name" value="Ovate"/>
    <property type="match status" value="1"/>
</dbReference>
<evidence type="ECO:0000313" key="9">
    <source>
        <dbReference type="EMBL" id="KAK4252808.1"/>
    </source>
</evidence>
<comment type="caution">
    <text evidence="9">The sequence shown here is derived from an EMBL/GenBank/DDBJ whole genome shotgun (WGS) entry which is preliminary data.</text>
</comment>
<proteinExistence type="predicted"/>
<keyword evidence="4 6" id="KW-0804">Transcription</keyword>
<organism evidence="9 10">
    <name type="scientific">Acacia crassicarpa</name>
    <name type="common">northern wattle</name>
    <dbReference type="NCBI Taxonomy" id="499986"/>
    <lineage>
        <taxon>Eukaryota</taxon>
        <taxon>Viridiplantae</taxon>
        <taxon>Streptophyta</taxon>
        <taxon>Embryophyta</taxon>
        <taxon>Tracheophyta</taxon>
        <taxon>Spermatophyta</taxon>
        <taxon>Magnoliopsida</taxon>
        <taxon>eudicotyledons</taxon>
        <taxon>Gunneridae</taxon>
        <taxon>Pentapetalae</taxon>
        <taxon>rosids</taxon>
        <taxon>fabids</taxon>
        <taxon>Fabales</taxon>
        <taxon>Fabaceae</taxon>
        <taxon>Caesalpinioideae</taxon>
        <taxon>mimosoid clade</taxon>
        <taxon>Acacieae</taxon>
        <taxon>Acacia</taxon>
    </lineage>
</organism>
<keyword evidence="2 6" id="KW-0678">Repressor</keyword>
<gene>
    <name evidence="9" type="ORF">QN277_010956</name>
</gene>
<keyword evidence="5 6" id="KW-0539">Nucleus</keyword>
<evidence type="ECO:0000256" key="4">
    <source>
        <dbReference type="ARBA" id="ARBA00023163"/>
    </source>
</evidence>
<evidence type="ECO:0000256" key="1">
    <source>
        <dbReference type="ARBA" id="ARBA00004123"/>
    </source>
</evidence>
<keyword evidence="10" id="KW-1185">Reference proteome</keyword>
<reference evidence="9" key="1">
    <citation type="submission" date="2023-10" db="EMBL/GenBank/DDBJ databases">
        <title>Chromosome-level genome of the transformable northern wattle, Acacia crassicarpa.</title>
        <authorList>
            <person name="Massaro I."/>
            <person name="Sinha N.R."/>
            <person name="Poethig S."/>
            <person name="Leichty A.R."/>
        </authorList>
    </citation>
    <scope>NUCLEOTIDE SEQUENCE</scope>
    <source>
        <strain evidence="9">Acra3RX</strain>
        <tissue evidence="9">Leaf</tissue>
    </source>
</reference>
<evidence type="ECO:0000256" key="3">
    <source>
        <dbReference type="ARBA" id="ARBA00023015"/>
    </source>
</evidence>
<dbReference type="NCBIfam" id="TIGR01568">
    <property type="entry name" value="A_thal_3678"/>
    <property type="match status" value="1"/>
</dbReference>
<dbReference type="PROSITE" id="PS51754">
    <property type="entry name" value="OVATE"/>
    <property type="match status" value="1"/>
</dbReference>
<dbReference type="EMBL" id="JAWXYG010000019">
    <property type="protein sequence ID" value="KAK4252808.1"/>
    <property type="molecule type" value="Genomic_DNA"/>
</dbReference>
<dbReference type="GO" id="GO:0045892">
    <property type="term" value="P:negative regulation of DNA-templated transcription"/>
    <property type="evidence" value="ECO:0007669"/>
    <property type="project" value="UniProtKB-UniRule"/>
</dbReference>
<dbReference type="InterPro" id="IPR038933">
    <property type="entry name" value="Ovate"/>
</dbReference>
<evidence type="ECO:0000313" key="10">
    <source>
        <dbReference type="Proteomes" id="UP001293593"/>
    </source>
</evidence>
<dbReference type="Proteomes" id="UP001293593">
    <property type="component" value="Unassembled WGS sequence"/>
</dbReference>
<comment type="subcellular location">
    <subcellularLocation>
        <location evidence="1 6">Nucleus</location>
    </subcellularLocation>
</comment>
<feature type="region of interest" description="Disordered" evidence="7">
    <location>
        <begin position="91"/>
        <end position="125"/>
    </location>
</feature>
<comment type="function">
    <text evidence="6">Transcriptional repressor that regulates multiple aspects of plant growth and development.</text>
</comment>
<feature type="region of interest" description="Disordered" evidence="7">
    <location>
        <begin position="25"/>
        <end position="46"/>
    </location>
</feature>
<dbReference type="PANTHER" id="PTHR33057:SF117">
    <property type="entry name" value="TRANSCRIPTION REPRESSOR OFP14"/>
    <property type="match status" value="1"/>
</dbReference>
<feature type="domain" description="OVATE" evidence="8">
    <location>
        <begin position="141"/>
        <end position="204"/>
    </location>
</feature>